<organism evidence="2 3">
    <name type="scientific">Stylosanthes scabra</name>
    <dbReference type="NCBI Taxonomy" id="79078"/>
    <lineage>
        <taxon>Eukaryota</taxon>
        <taxon>Viridiplantae</taxon>
        <taxon>Streptophyta</taxon>
        <taxon>Embryophyta</taxon>
        <taxon>Tracheophyta</taxon>
        <taxon>Spermatophyta</taxon>
        <taxon>Magnoliopsida</taxon>
        <taxon>eudicotyledons</taxon>
        <taxon>Gunneridae</taxon>
        <taxon>Pentapetalae</taxon>
        <taxon>rosids</taxon>
        <taxon>fabids</taxon>
        <taxon>Fabales</taxon>
        <taxon>Fabaceae</taxon>
        <taxon>Papilionoideae</taxon>
        <taxon>50 kb inversion clade</taxon>
        <taxon>dalbergioids sensu lato</taxon>
        <taxon>Dalbergieae</taxon>
        <taxon>Pterocarpus clade</taxon>
        <taxon>Stylosanthes</taxon>
    </lineage>
</organism>
<evidence type="ECO:0000256" key="1">
    <source>
        <dbReference type="SAM" id="Coils"/>
    </source>
</evidence>
<dbReference type="EMBL" id="JASCZI010122603">
    <property type="protein sequence ID" value="MED6164505.1"/>
    <property type="molecule type" value="Genomic_DNA"/>
</dbReference>
<keyword evidence="1" id="KW-0175">Coiled coil</keyword>
<name>A0ABU6UT83_9FABA</name>
<evidence type="ECO:0000313" key="2">
    <source>
        <dbReference type="EMBL" id="MED6164505.1"/>
    </source>
</evidence>
<comment type="caution">
    <text evidence="2">The sequence shown here is derived from an EMBL/GenBank/DDBJ whole genome shotgun (WGS) entry which is preliminary data.</text>
</comment>
<dbReference type="Proteomes" id="UP001341840">
    <property type="component" value="Unassembled WGS sequence"/>
</dbReference>
<evidence type="ECO:0000313" key="3">
    <source>
        <dbReference type="Proteomes" id="UP001341840"/>
    </source>
</evidence>
<gene>
    <name evidence="2" type="ORF">PIB30_090780</name>
</gene>
<sequence>MGDFYEKMDHMLGEVKEVMMNNKSGIMLSTLTKKDGNYMTGGQELAEQILKHLPKDQKRVVIEGIASQVLAHSDDAVRKIFGAEHAGRVHGFSSTVCPEGFGKSKLIFGPSNSGVSNSASQQLVKKLENQVEDLKQKLYGYEETKA</sequence>
<proteinExistence type="predicted"/>
<keyword evidence="3" id="KW-1185">Reference proteome</keyword>
<feature type="coiled-coil region" evidence="1">
    <location>
        <begin position="117"/>
        <end position="144"/>
    </location>
</feature>
<protein>
    <submittedName>
        <fullName evidence="2">Uncharacterized protein</fullName>
    </submittedName>
</protein>
<reference evidence="2 3" key="1">
    <citation type="journal article" date="2023" name="Plants (Basel)">
        <title>Bridging the Gap: Combining Genomics and Transcriptomics Approaches to Understand Stylosanthes scabra, an Orphan Legume from the Brazilian Caatinga.</title>
        <authorList>
            <person name="Ferreira-Neto J.R.C."/>
            <person name="da Silva M.D."/>
            <person name="Binneck E."/>
            <person name="de Melo N.F."/>
            <person name="da Silva R.H."/>
            <person name="de Melo A.L.T.M."/>
            <person name="Pandolfi V."/>
            <person name="Bustamante F.O."/>
            <person name="Brasileiro-Vidal A.C."/>
            <person name="Benko-Iseppon A.M."/>
        </authorList>
    </citation>
    <scope>NUCLEOTIDE SEQUENCE [LARGE SCALE GENOMIC DNA]</scope>
    <source>
        <tissue evidence="2">Leaves</tissue>
    </source>
</reference>
<accession>A0ABU6UT83</accession>